<reference evidence="4" key="1">
    <citation type="journal article" date="2019" name="Int. J. Syst. Evol. Microbiol.">
        <title>The Global Catalogue of Microorganisms (GCM) 10K type strain sequencing project: providing services to taxonomists for standard genome sequencing and annotation.</title>
        <authorList>
            <consortium name="The Broad Institute Genomics Platform"/>
            <consortium name="The Broad Institute Genome Sequencing Center for Infectious Disease"/>
            <person name="Wu L."/>
            <person name="Ma J."/>
        </authorList>
    </citation>
    <scope>NUCLEOTIDE SEQUENCE [LARGE SCALE GENOMIC DNA]</scope>
    <source>
        <strain evidence="4">NBRC 110044</strain>
    </source>
</reference>
<dbReference type="InterPro" id="IPR000073">
    <property type="entry name" value="AB_hydrolase_1"/>
</dbReference>
<dbReference type="InterPro" id="IPR029058">
    <property type="entry name" value="AB_hydrolase_fold"/>
</dbReference>
<protein>
    <submittedName>
        <fullName evidence="3">Alpha/beta hydrolase</fullName>
    </submittedName>
</protein>
<organism evidence="3 4">
    <name type="scientific">Chitinimonas prasina</name>
    <dbReference type="NCBI Taxonomy" id="1434937"/>
    <lineage>
        <taxon>Bacteria</taxon>
        <taxon>Pseudomonadati</taxon>
        <taxon>Pseudomonadota</taxon>
        <taxon>Betaproteobacteria</taxon>
        <taxon>Neisseriales</taxon>
        <taxon>Chitinibacteraceae</taxon>
        <taxon>Chitinimonas</taxon>
    </lineage>
</organism>
<evidence type="ECO:0000313" key="3">
    <source>
        <dbReference type="EMBL" id="GLR15073.1"/>
    </source>
</evidence>
<dbReference type="InterPro" id="IPR050960">
    <property type="entry name" value="AB_hydrolase_4_sf"/>
</dbReference>
<dbReference type="GO" id="GO:0016787">
    <property type="term" value="F:hydrolase activity"/>
    <property type="evidence" value="ECO:0007669"/>
    <property type="project" value="UniProtKB-KW"/>
</dbReference>
<name>A0ABQ5YKW4_9NEIS</name>
<evidence type="ECO:0000256" key="1">
    <source>
        <dbReference type="ARBA" id="ARBA00010884"/>
    </source>
</evidence>
<sequence>MHAIQALALPMRRTISAMSHLPAYHPPRWLLGPHSETIYPALALKRPAPPYRREIWPTPDGDEIAIDWLTAPSKAHAPLLVHFHGLEGSGNSHYAVALMQAAAHRGWRAAVAHFRGCGGHRNRKPRAYHAGDSSEIDWILRCFRQQHDGPMLAAGVSLGGNALAKWLGEQGAAAHAALDGAAVISAPLDLVAAGQVLDKGLNRAIYTREFLRTLRPKTLAHLAAFEQELAFLGVTPREIAAARTFKEFDNRVTAPLHGFRDVHDYWSRASSKPWLQHITVPTLVINARNDPFLPAAALPGQHEVSSSVTLLQTERGGHVGFTEGPFPGRIDWLPRCLLAYFEPLLPA</sequence>
<dbReference type="Proteomes" id="UP001156706">
    <property type="component" value="Unassembled WGS sequence"/>
</dbReference>
<keyword evidence="3" id="KW-0378">Hydrolase</keyword>
<gene>
    <name evidence="3" type="ORF">GCM10007907_38630</name>
</gene>
<proteinExistence type="inferred from homology"/>
<dbReference type="SUPFAM" id="SSF53474">
    <property type="entry name" value="alpha/beta-Hydrolases"/>
    <property type="match status" value="1"/>
</dbReference>
<dbReference type="PANTHER" id="PTHR10794:SF94">
    <property type="entry name" value="ESTERASE YHET-RELATED"/>
    <property type="match status" value="1"/>
</dbReference>
<evidence type="ECO:0000313" key="4">
    <source>
        <dbReference type="Proteomes" id="UP001156706"/>
    </source>
</evidence>
<keyword evidence="4" id="KW-1185">Reference proteome</keyword>
<dbReference type="Gene3D" id="3.40.50.1820">
    <property type="entry name" value="alpha/beta hydrolase"/>
    <property type="match status" value="1"/>
</dbReference>
<dbReference type="PIRSF" id="PIRSF005211">
    <property type="entry name" value="Ab_hydro_YheT"/>
    <property type="match status" value="1"/>
</dbReference>
<dbReference type="PANTHER" id="PTHR10794">
    <property type="entry name" value="ABHYDROLASE DOMAIN-CONTAINING PROTEIN"/>
    <property type="match status" value="1"/>
</dbReference>
<dbReference type="Pfam" id="PF00561">
    <property type="entry name" value="Abhydrolase_1"/>
    <property type="match status" value="1"/>
</dbReference>
<feature type="domain" description="AB hydrolase-1" evidence="2">
    <location>
        <begin position="78"/>
        <end position="325"/>
    </location>
</feature>
<dbReference type="InterPro" id="IPR012020">
    <property type="entry name" value="ABHD4"/>
</dbReference>
<dbReference type="EMBL" id="BSOG01000006">
    <property type="protein sequence ID" value="GLR15073.1"/>
    <property type="molecule type" value="Genomic_DNA"/>
</dbReference>
<comment type="caution">
    <text evidence="3">The sequence shown here is derived from an EMBL/GenBank/DDBJ whole genome shotgun (WGS) entry which is preliminary data.</text>
</comment>
<comment type="similarity">
    <text evidence="1">Belongs to the AB hydrolase superfamily. AB hydrolase 4 family.</text>
</comment>
<accession>A0ABQ5YKW4</accession>
<evidence type="ECO:0000259" key="2">
    <source>
        <dbReference type="Pfam" id="PF00561"/>
    </source>
</evidence>